<feature type="region of interest" description="Disordered" evidence="1">
    <location>
        <begin position="106"/>
        <end position="127"/>
    </location>
</feature>
<dbReference type="AlphaFoldDB" id="A0A4D4JD90"/>
<reference evidence="3" key="1">
    <citation type="submission" date="2019-04" db="EMBL/GenBank/DDBJ databases">
        <title>Draft genome sequence of Pseudonocardiaceae bacterium SL3-2-4.</title>
        <authorList>
            <person name="Ningsih F."/>
            <person name="Yokota A."/>
            <person name="Sakai Y."/>
            <person name="Nanatani K."/>
            <person name="Yabe S."/>
            <person name="Oetari A."/>
            <person name="Sjamsuridzal W."/>
        </authorList>
    </citation>
    <scope>NUCLEOTIDE SEQUENCE [LARGE SCALE GENOMIC DNA]</scope>
    <source>
        <strain evidence="3">SL3-2-4</strain>
    </source>
</reference>
<evidence type="ECO:0000313" key="3">
    <source>
        <dbReference type="Proteomes" id="UP000298860"/>
    </source>
</evidence>
<name>A0A4D4JD90_9PSEU</name>
<keyword evidence="3" id="KW-1185">Reference proteome</keyword>
<dbReference type="Proteomes" id="UP000298860">
    <property type="component" value="Unassembled WGS sequence"/>
</dbReference>
<protein>
    <submittedName>
        <fullName evidence="2">Uncharacterized protein</fullName>
    </submittedName>
</protein>
<dbReference type="EMBL" id="BJFL01000031">
    <property type="protein sequence ID" value="GDY32980.1"/>
    <property type="molecule type" value="Genomic_DNA"/>
</dbReference>
<evidence type="ECO:0000256" key="1">
    <source>
        <dbReference type="SAM" id="MobiDB-lite"/>
    </source>
</evidence>
<proteinExistence type="predicted"/>
<gene>
    <name evidence="2" type="ORF">GTS_46130</name>
</gene>
<organism evidence="2 3">
    <name type="scientific">Gandjariella thermophila</name>
    <dbReference type="NCBI Taxonomy" id="1931992"/>
    <lineage>
        <taxon>Bacteria</taxon>
        <taxon>Bacillati</taxon>
        <taxon>Actinomycetota</taxon>
        <taxon>Actinomycetes</taxon>
        <taxon>Pseudonocardiales</taxon>
        <taxon>Pseudonocardiaceae</taxon>
        <taxon>Gandjariella</taxon>
    </lineage>
</organism>
<evidence type="ECO:0000313" key="2">
    <source>
        <dbReference type="EMBL" id="GDY32980.1"/>
    </source>
</evidence>
<dbReference type="RefSeq" id="WP_225978653.1">
    <property type="nucleotide sequence ID" value="NZ_BJFL01000031.1"/>
</dbReference>
<comment type="caution">
    <text evidence="2">The sequence shown here is derived from an EMBL/GenBank/DDBJ whole genome shotgun (WGS) entry which is preliminary data.</text>
</comment>
<sequence>MTEEGTDTLRRAADLLETLAAGSTAGRWRVGGLLATRPEIIAHQHGGTEHVAEARSSSARWIVTMQPAVAPHLAGWLRAAARGAGDEVDEHALRFARAVLSAELARGPVQAPPGAAAEGRSEARSPA</sequence>
<accession>A0A4D4JD90</accession>